<dbReference type="InterPro" id="IPR004358">
    <property type="entry name" value="Sig_transdc_His_kin-like_C"/>
</dbReference>
<protein>
    <recommendedName>
        <fullName evidence="3">histidine kinase</fullName>
        <ecNumber evidence="3">2.7.13.3</ecNumber>
    </recommendedName>
</protein>
<dbReference type="InterPro" id="IPR005467">
    <property type="entry name" value="His_kinase_dom"/>
</dbReference>
<evidence type="ECO:0000256" key="7">
    <source>
        <dbReference type="ARBA" id="ARBA00022777"/>
    </source>
</evidence>
<feature type="domain" description="Histidine kinase" evidence="11">
    <location>
        <begin position="377"/>
        <end position="591"/>
    </location>
</feature>
<evidence type="ECO:0000256" key="9">
    <source>
        <dbReference type="ARBA" id="ARBA00023012"/>
    </source>
</evidence>
<dbReference type="SMART" id="SM00387">
    <property type="entry name" value="HATPase_c"/>
    <property type="match status" value="1"/>
</dbReference>
<evidence type="ECO:0000256" key="2">
    <source>
        <dbReference type="ARBA" id="ARBA00004236"/>
    </source>
</evidence>
<dbReference type="KEGG" id="apre:CNX65_20370"/>
<dbReference type="InterPro" id="IPR003594">
    <property type="entry name" value="HATPase_dom"/>
</dbReference>
<dbReference type="Gene3D" id="3.30.565.10">
    <property type="entry name" value="Histidine kinase-like ATPase, C-terminal domain"/>
    <property type="match status" value="1"/>
</dbReference>
<evidence type="ECO:0000256" key="3">
    <source>
        <dbReference type="ARBA" id="ARBA00012438"/>
    </source>
</evidence>
<comment type="catalytic activity">
    <reaction evidence="1">
        <text>ATP + protein L-histidine = ADP + protein N-phospho-L-histidine.</text>
        <dbReference type="EC" id="2.7.13.3"/>
    </reaction>
</comment>
<evidence type="ECO:0000256" key="5">
    <source>
        <dbReference type="ARBA" id="ARBA00022679"/>
    </source>
</evidence>
<dbReference type="GO" id="GO:0000155">
    <property type="term" value="F:phosphorelay sensor kinase activity"/>
    <property type="evidence" value="ECO:0007669"/>
    <property type="project" value="InterPro"/>
</dbReference>
<dbReference type="SUPFAM" id="SSF47384">
    <property type="entry name" value="Homodimeric domain of signal transducing histidine kinase"/>
    <property type="match status" value="1"/>
</dbReference>
<evidence type="ECO:0000259" key="12">
    <source>
        <dbReference type="PROSITE" id="PS50885"/>
    </source>
</evidence>
<accession>A0A290Z8N3</accession>
<feature type="domain" description="HAMP" evidence="12">
    <location>
        <begin position="317"/>
        <end position="369"/>
    </location>
</feature>
<dbReference type="PANTHER" id="PTHR43547">
    <property type="entry name" value="TWO-COMPONENT HISTIDINE KINASE"/>
    <property type="match status" value="1"/>
</dbReference>
<dbReference type="SUPFAM" id="SSF55874">
    <property type="entry name" value="ATPase domain of HSP90 chaperone/DNA topoisomerase II/histidine kinase"/>
    <property type="match status" value="1"/>
</dbReference>
<keyword evidence="14" id="KW-1185">Reference proteome</keyword>
<dbReference type="PROSITE" id="PS50885">
    <property type="entry name" value="HAMP"/>
    <property type="match status" value="1"/>
</dbReference>
<dbReference type="Proteomes" id="UP000218505">
    <property type="component" value="Chromosome"/>
</dbReference>
<dbReference type="Pfam" id="PF00672">
    <property type="entry name" value="HAMP"/>
    <property type="match status" value="1"/>
</dbReference>
<gene>
    <name evidence="13" type="ORF">CNX65_20370</name>
</gene>
<organism evidence="13 14">
    <name type="scientific">Actinosynnema pretiosum</name>
    <dbReference type="NCBI Taxonomy" id="42197"/>
    <lineage>
        <taxon>Bacteria</taxon>
        <taxon>Bacillati</taxon>
        <taxon>Actinomycetota</taxon>
        <taxon>Actinomycetes</taxon>
        <taxon>Pseudonocardiales</taxon>
        <taxon>Pseudonocardiaceae</taxon>
        <taxon>Actinosynnema</taxon>
    </lineage>
</organism>
<reference evidence="13" key="1">
    <citation type="submission" date="2017-09" db="EMBL/GenBank/DDBJ databases">
        <title>Complete Genome Sequence of ansamitocin-producing Bacterium Actinosynnema pretiosum X47.</title>
        <authorList>
            <person name="Cao G."/>
            <person name="Zong G."/>
            <person name="Zhong C."/>
            <person name="Fu J."/>
        </authorList>
    </citation>
    <scope>NUCLEOTIDE SEQUENCE [LARGE SCALE GENOMIC DNA]</scope>
    <source>
        <strain evidence="13">X47</strain>
    </source>
</reference>
<dbReference type="SUPFAM" id="SSF158472">
    <property type="entry name" value="HAMP domain-like"/>
    <property type="match status" value="1"/>
</dbReference>
<keyword evidence="5" id="KW-0808">Transferase</keyword>
<dbReference type="CDD" id="cd06225">
    <property type="entry name" value="HAMP"/>
    <property type="match status" value="1"/>
</dbReference>
<evidence type="ECO:0000256" key="4">
    <source>
        <dbReference type="ARBA" id="ARBA00022553"/>
    </source>
</evidence>
<dbReference type="PROSITE" id="PS50109">
    <property type="entry name" value="HIS_KIN"/>
    <property type="match status" value="1"/>
</dbReference>
<evidence type="ECO:0000256" key="8">
    <source>
        <dbReference type="ARBA" id="ARBA00022989"/>
    </source>
</evidence>
<evidence type="ECO:0000259" key="11">
    <source>
        <dbReference type="PROSITE" id="PS50109"/>
    </source>
</evidence>
<dbReference type="InterPro" id="IPR036097">
    <property type="entry name" value="HisK_dim/P_sf"/>
</dbReference>
<keyword evidence="4" id="KW-0597">Phosphoprotein</keyword>
<dbReference type="Gene3D" id="6.10.340.10">
    <property type="match status" value="1"/>
</dbReference>
<keyword evidence="9" id="KW-0902">Two-component regulatory system</keyword>
<dbReference type="CDD" id="cd00082">
    <property type="entry name" value="HisKA"/>
    <property type="match status" value="1"/>
</dbReference>
<keyword evidence="8" id="KW-0472">Membrane</keyword>
<dbReference type="InterPro" id="IPR003660">
    <property type="entry name" value="HAMP_dom"/>
</dbReference>
<comment type="subcellular location">
    <subcellularLocation>
        <location evidence="2">Cell membrane</location>
    </subcellularLocation>
</comment>
<proteinExistence type="predicted"/>
<dbReference type="Pfam" id="PF02518">
    <property type="entry name" value="HATPase_c"/>
    <property type="match status" value="1"/>
</dbReference>
<evidence type="ECO:0000256" key="10">
    <source>
        <dbReference type="SAM" id="MobiDB-lite"/>
    </source>
</evidence>
<dbReference type="Pfam" id="PF00512">
    <property type="entry name" value="HisKA"/>
    <property type="match status" value="1"/>
</dbReference>
<sequence>MRRSVFFRFLGVTVLVALCSIATTAWLAAQLTRASIEREQGQELSVDARIYTTLLTHAVDHRDWTSVGPVVAGLVRQHPTRRVTLLSKDGVVLADVGGHGPLPTTASAVVDPLSVDPVLVPDAPADRVDPRLGEPYRVLASLVPSDPSHVAEPSPEREPEIRTVPADPHQMVQSFLKCHHVQQSDAGSGAEFLRRCDDLLEGELLDAARALLGLEERTNTCLADRARQPVRLELDLTPYRDDRLTDDERTAAEACVSDSRRANLSERVPPPALLYVTVPTGAPVASFDLSPDNWWRVAAAAGAIALAAVVVTALACARIIRPLRELTTAAHRMSLGGDTEPLAVRGRDEIARLTEAFNTMAQARARLEGLRKAAVSDTAHELRTPLSNIRGWLEAAEDGVTERDPELIALLLKEALALQHIVDDLQDLAVADAGGLRLTASPQPLTTVLARLRAAHETTATRADITLTTSTPADLTVEADPVRLRQVLDNLVANALRHVPPGGRVEVTAEHEGDDVVIKVADTGTGITPEDLPHVFDRFWRAEKSRSRRTGGSGLGLAIVRKLVEAHGGTVSATSEPGKGSTFTVRLPAPPTSS</sequence>
<dbReference type="SMART" id="SM00388">
    <property type="entry name" value="HisKA"/>
    <property type="match status" value="1"/>
</dbReference>
<evidence type="ECO:0000256" key="1">
    <source>
        <dbReference type="ARBA" id="ARBA00000085"/>
    </source>
</evidence>
<keyword evidence="6" id="KW-0812">Transmembrane</keyword>
<dbReference type="CDD" id="cd00075">
    <property type="entry name" value="HATPase"/>
    <property type="match status" value="1"/>
</dbReference>
<name>A0A290Z8N3_9PSEU</name>
<dbReference type="PRINTS" id="PR00344">
    <property type="entry name" value="BCTRLSENSOR"/>
</dbReference>
<keyword evidence="8" id="KW-1133">Transmembrane helix</keyword>
<dbReference type="RefSeq" id="WP_096495179.1">
    <property type="nucleotide sequence ID" value="NZ_CP023445.1"/>
</dbReference>
<dbReference type="AlphaFoldDB" id="A0A290Z8N3"/>
<dbReference type="Gene3D" id="1.10.287.130">
    <property type="match status" value="1"/>
</dbReference>
<dbReference type="PANTHER" id="PTHR43547:SF2">
    <property type="entry name" value="HYBRID SIGNAL TRANSDUCTION HISTIDINE KINASE C"/>
    <property type="match status" value="1"/>
</dbReference>
<dbReference type="SMART" id="SM00304">
    <property type="entry name" value="HAMP"/>
    <property type="match status" value="1"/>
</dbReference>
<dbReference type="EC" id="2.7.13.3" evidence="3"/>
<dbReference type="GO" id="GO:0005886">
    <property type="term" value="C:plasma membrane"/>
    <property type="evidence" value="ECO:0007669"/>
    <property type="project" value="UniProtKB-SubCell"/>
</dbReference>
<dbReference type="InterPro" id="IPR036890">
    <property type="entry name" value="HATPase_C_sf"/>
</dbReference>
<feature type="region of interest" description="Disordered" evidence="10">
    <location>
        <begin position="570"/>
        <end position="594"/>
    </location>
</feature>
<keyword evidence="7 13" id="KW-0418">Kinase</keyword>
<evidence type="ECO:0000313" key="14">
    <source>
        <dbReference type="Proteomes" id="UP000218505"/>
    </source>
</evidence>
<dbReference type="EMBL" id="CP023445">
    <property type="protein sequence ID" value="ATE55344.1"/>
    <property type="molecule type" value="Genomic_DNA"/>
</dbReference>
<dbReference type="FunFam" id="3.30.565.10:FF:000006">
    <property type="entry name" value="Sensor histidine kinase WalK"/>
    <property type="match status" value="1"/>
</dbReference>
<evidence type="ECO:0000313" key="13">
    <source>
        <dbReference type="EMBL" id="ATE55344.1"/>
    </source>
</evidence>
<evidence type="ECO:0000256" key="6">
    <source>
        <dbReference type="ARBA" id="ARBA00022692"/>
    </source>
</evidence>
<dbReference type="InterPro" id="IPR003661">
    <property type="entry name" value="HisK_dim/P_dom"/>
</dbReference>